<reference evidence="2 3" key="1">
    <citation type="submission" date="2017-09" db="EMBL/GenBank/DDBJ databases">
        <title>Large-scale bioinformatics analysis of Bacillus genomes uncovers conserved roles of natural products in bacterial physiology.</title>
        <authorList>
            <consortium name="Agbiome Team Llc"/>
            <person name="Bleich R.M."/>
            <person name="Grubbs K.J."/>
            <person name="Santa Maria K.C."/>
            <person name="Allen S.E."/>
            <person name="Farag S."/>
            <person name="Shank E.A."/>
            <person name="Bowers A."/>
        </authorList>
    </citation>
    <scope>NUCLEOTIDE SEQUENCE [LARGE SCALE GENOMIC DNA]</scope>
    <source>
        <strain evidence="2 3">AFS083043</strain>
    </source>
</reference>
<feature type="transmembrane region" description="Helical" evidence="1">
    <location>
        <begin position="65"/>
        <end position="84"/>
    </location>
</feature>
<keyword evidence="1" id="KW-0472">Membrane</keyword>
<keyword evidence="1" id="KW-0812">Transmembrane</keyword>
<evidence type="ECO:0000313" key="2">
    <source>
        <dbReference type="EMBL" id="PFK33116.1"/>
    </source>
</evidence>
<dbReference type="AlphaFoldDB" id="A0A2B0LX76"/>
<evidence type="ECO:0000256" key="1">
    <source>
        <dbReference type="SAM" id="Phobius"/>
    </source>
</evidence>
<feature type="transmembrane region" description="Helical" evidence="1">
    <location>
        <begin position="237"/>
        <end position="258"/>
    </location>
</feature>
<sequence>MIRALRLNTKQAFFNKISLTLLFTWFILSLIYHYYYITQYLNSVPDELLTTAYKWIGFRDNEMDVYLLLMPVLAALPFSTSYNSDKADKFKSFVSKEIPFFPYVCTKYIVTFLIGGFLYILPFGFSLLFCKLTIPDGSPIPTLGMINDNGMFASLYFSSPITYISLYIGINFLFAGLMAVLGLSASIWSRKDYMALLFPFAVASLPYVILNIVFPTIGGAPIHLYDPKQPLQGMSPYILIVQCILFLGISLFMYIKGVQKDQKKYMRRIQRRLRCKKAVQRSISLR</sequence>
<protein>
    <submittedName>
        <fullName evidence="2">Uncharacterized protein</fullName>
    </submittedName>
</protein>
<feature type="transmembrane region" description="Helical" evidence="1">
    <location>
        <begin position="161"/>
        <end position="183"/>
    </location>
</feature>
<feature type="transmembrane region" description="Helical" evidence="1">
    <location>
        <begin position="105"/>
        <end position="129"/>
    </location>
</feature>
<gene>
    <name evidence="2" type="ORF">COI93_18820</name>
</gene>
<feature type="transmembrane region" description="Helical" evidence="1">
    <location>
        <begin position="195"/>
        <end position="217"/>
    </location>
</feature>
<proteinExistence type="predicted"/>
<dbReference type="Proteomes" id="UP000242656">
    <property type="component" value="Unassembled WGS sequence"/>
</dbReference>
<name>A0A2B0LX76_BACCE</name>
<accession>A0A2B0LX76</accession>
<dbReference type="RefSeq" id="WP_098492065.1">
    <property type="nucleotide sequence ID" value="NZ_NUWN01000081.1"/>
</dbReference>
<evidence type="ECO:0000313" key="3">
    <source>
        <dbReference type="Proteomes" id="UP000242656"/>
    </source>
</evidence>
<comment type="caution">
    <text evidence="2">The sequence shown here is derived from an EMBL/GenBank/DDBJ whole genome shotgun (WGS) entry which is preliminary data.</text>
</comment>
<dbReference type="EMBL" id="NUWN01000081">
    <property type="protein sequence ID" value="PFK33116.1"/>
    <property type="molecule type" value="Genomic_DNA"/>
</dbReference>
<keyword evidence="1" id="KW-1133">Transmembrane helix</keyword>
<organism evidence="2 3">
    <name type="scientific">Bacillus cereus</name>
    <dbReference type="NCBI Taxonomy" id="1396"/>
    <lineage>
        <taxon>Bacteria</taxon>
        <taxon>Bacillati</taxon>
        <taxon>Bacillota</taxon>
        <taxon>Bacilli</taxon>
        <taxon>Bacillales</taxon>
        <taxon>Bacillaceae</taxon>
        <taxon>Bacillus</taxon>
        <taxon>Bacillus cereus group</taxon>
    </lineage>
</organism>
<feature type="transmembrane region" description="Helical" evidence="1">
    <location>
        <begin position="12"/>
        <end position="35"/>
    </location>
</feature>